<evidence type="ECO:0000313" key="1">
    <source>
        <dbReference type="EMBL" id="CAE6444171.1"/>
    </source>
</evidence>
<evidence type="ECO:0000313" key="2">
    <source>
        <dbReference type="Proteomes" id="UP000663846"/>
    </source>
</evidence>
<reference evidence="1" key="1">
    <citation type="submission" date="2021-01" db="EMBL/GenBank/DDBJ databases">
        <authorList>
            <person name="Kaushik A."/>
        </authorList>
    </citation>
    <scope>NUCLEOTIDE SEQUENCE</scope>
    <source>
        <strain evidence="1">AG1-1C</strain>
    </source>
</reference>
<dbReference type="Proteomes" id="UP000663846">
    <property type="component" value="Unassembled WGS sequence"/>
</dbReference>
<dbReference type="SUPFAM" id="SSF56281">
    <property type="entry name" value="Metallo-hydrolase/oxidoreductase"/>
    <property type="match status" value="1"/>
</dbReference>
<proteinExistence type="predicted"/>
<comment type="caution">
    <text evidence="1">The sequence shown here is derived from an EMBL/GenBank/DDBJ whole genome shotgun (WGS) entry which is preliminary data.</text>
</comment>
<dbReference type="Gene3D" id="3.60.15.10">
    <property type="entry name" value="Ribonuclease Z/Hydroxyacylglutathione hydrolase-like"/>
    <property type="match status" value="1"/>
</dbReference>
<name>A0A8H3AZL6_9AGAM</name>
<dbReference type="EMBL" id="CAJMWS010000437">
    <property type="protein sequence ID" value="CAE6444171.1"/>
    <property type="molecule type" value="Genomic_DNA"/>
</dbReference>
<organism evidence="1 2">
    <name type="scientific">Rhizoctonia solani</name>
    <dbReference type="NCBI Taxonomy" id="456999"/>
    <lineage>
        <taxon>Eukaryota</taxon>
        <taxon>Fungi</taxon>
        <taxon>Dikarya</taxon>
        <taxon>Basidiomycota</taxon>
        <taxon>Agaricomycotina</taxon>
        <taxon>Agaricomycetes</taxon>
        <taxon>Cantharellales</taxon>
        <taxon>Ceratobasidiaceae</taxon>
        <taxon>Rhizoctonia</taxon>
    </lineage>
</organism>
<accession>A0A8H3AZL6</accession>
<dbReference type="InterPro" id="IPR036866">
    <property type="entry name" value="RibonucZ/Hydroxyglut_hydro"/>
</dbReference>
<dbReference type="AlphaFoldDB" id="A0A8H3AZL6"/>
<sequence>MPAKLIAVYAGYGDTLLIEDNDTDPKSPGCWLIDGGPVTALPAASEPLDGSPGKHGYHAYYQYLRAAVRRFCSSDGGKTIDRLKGIIVTHPDRDHMDGIIQLIADWLPDKPEGVSLDKPLKFQGPVILNGMFINNGSETRYLVLRNLLRSKNFKAEKLGADPTIPAAMSNDSPSGLWKMTYKAPAPIARKALSVDQSVTNSSR</sequence>
<protein>
    <recommendedName>
        <fullName evidence="3">Metallo-beta-lactamase domain-containing protein</fullName>
    </recommendedName>
</protein>
<gene>
    <name evidence="1" type="ORF">RDB_LOCUS135286</name>
</gene>
<evidence type="ECO:0008006" key="3">
    <source>
        <dbReference type="Google" id="ProtNLM"/>
    </source>
</evidence>